<proteinExistence type="predicted"/>
<feature type="non-terminal residue" evidence="1">
    <location>
        <position position="1"/>
    </location>
</feature>
<dbReference type="AlphaFoldDB" id="A0AAN5D768"/>
<gene>
    <name evidence="1" type="ORF">PMAYCL1PPCAC_27866</name>
</gene>
<protein>
    <submittedName>
        <fullName evidence="1">Uncharacterized protein</fullName>
    </submittedName>
</protein>
<dbReference type="EMBL" id="BTRK01000006">
    <property type="protein sequence ID" value="GMR57671.1"/>
    <property type="molecule type" value="Genomic_DNA"/>
</dbReference>
<organism evidence="1 2">
    <name type="scientific">Pristionchus mayeri</name>
    <dbReference type="NCBI Taxonomy" id="1317129"/>
    <lineage>
        <taxon>Eukaryota</taxon>
        <taxon>Metazoa</taxon>
        <taxon>Ecdysozoa</taxon>
        <taxon>Nematoda</taxon>
        <taxon>Chromadorea</taxon>
        <taxon>Rhabditida</taxon>
        <taxon>Rhabditina</taxon>
        <taxon>Diplogasteromorpha</taxon>
        <taxon>Diplogasteroidea</taxon>
        <taxon>Neodiplogasteridae</taxon>
        <taxon>Pristionchus</taxon>
    </lineage>
</organism>
<evidence type="ECO:0000313" key="1">
    <source>
        <dbReference type="EMBL" id="GMR57671.1"/>
    </source>
</evidence>
<feature type="non-terminal residue" evidence="1">
    <location>
        <position position="81"/>
    </location>
</feature>
<comment type="caution">
    <text evidence="1">The sequence shown here is derived from an EMBL/GenBank/DDBJ whole genome shotgun (WGS) entry which is preliminary data.</text>
</comment>
<evidence type="ECO:0000313" key="2">
    <source>
        <dbReference type="Proteomes" id="UP001328107"/>
    </source>
</evidence>
<accession>A0AAN5D768</accession>
<name>A0AAN5D768_9BILA</name>
<sequence length="81" mass="9264">FLSIEDRLKARVSKRLNAIELESNYFVQSLTIGELTGKELISFKKRTISNDGYLNDQEIMIDWAKDNSLDGLRKISQNASI</sequence>
<dbReference type="Proteomes" id="UP001328107">
    <property type="component" value="Unassembled WGS sequence"/>
</dbReference>
<reference evidence="2" key="1">
    <citation type="submission" date="2022-10" db="EMBL/GenBank/DDBJ databases">
        <title>Genome assembly of Pristionchus species.</title>
        <authorList>
            <person name="Yoshida K."/>
            <person name="Sommer R.J."/>
        </authorList>
    </citation>
    <scope>NUCLEOTIDE SEQUENCE [LARGE SCALE GENOMIC DNA]</scope>
    <source>
        <strain evidence="2">RS5460</strain>
    </source>
</reference>
<keyword evidence="2" id="KW-1185">Reference proteome</keyword>